<dbReference type="InterPro" id="IPR018202">
    <property type="entry name" value="Ser_caboxypep_ser_AS"/>
</dbReference>
<dbReference type="PROSITE" id="PS00131">
    <property type="entry name" value="CARBOXYPEPT_SER_SER"/>
    <property type="match status" value="1"/>
</dbReference>
<dbReference type="Gene3D" id="3.40.50.1820">
    <property type="entry name" value="alpha/beta hydrolase"/>
    <property type="match status" value="2"/>
</dbReference>
<evidence type="ECO:0000313" key="5">
    <source>
        <dbReference type="EMBL" id="GAY61902.1"/>
    </source>
</evidence>
<dbReference type="Gene3D" id="6.10.250.940">
    <property type="match status" value="2"/>
</dbReference>
<feature type="signal peptide" evidence="4">
    <location>
        <begin position="1"/>
        <end position="18"/>
    </location>
</feature>
<organism evidence="5 6">
    <name type="scientific">Citrus unshiu</name>
    <name type="common">Satsuma mandarin</name>
    <name type="synonym">Citrus nobilis var. unshiu</name>
    <dbReference type="NCBI Taxonomy" id="55188"/>
    <lineage>
        <taxon>Eukaryota</taxon>
        <taxon>Viridiplantae</taxon>
        <taxon>Streptophyta</taxon>
        <taxon>Embryophyta</taxon>
        <taxon>Tracheophyta</taxon>
        <taxon>Spermatophyta</taxon>
        <taxon>Magnoliopsida</taxon>
        <taxon>eudicotyledons</taxon>
        <taxon>Gunneridae</taxon>
        <taxon>Pentapetalae</taxon>
        <taxon>rosids</taxon>
        <taxon>malvids</taxon>
        <taxon>Sapindales</taxon>
        <taxon>Rutaceae</taxon>
        <taxon>Aurantioideae</taxon>
        <taxon>Citrus</taxon>
    </lineage>
</organism>
<dbReference type="EMBL" id="BDQV01000286">
    <property type="protein sequence ID" value="GAY61902.1"/>
    <property type="molecule type" value="Genomic_DNA"/>
</dbReference>
<comment type="caution">
    <text evidence="5">The sequence shown here is derived from an EMBL/GenBank/DDBJ whole genome shotgun (WGS) entry which is preliminary data.</text>
</comment>
<dbReference type="Pfam" id="PF00450">
    <property type="entry name" value="Peptidase_S10"/>
    <property type="match status" value="3"/>
</dbReference>
<evidence type="ECO:0000256" key="3">
    <source>
        <dbReference type="ARBA" id="ARBA00022525"/>
    </source>
</evidence>
<evidence type="ECO:0000313" key="6">
    <source>
        <dbReference type="Proteomes" id="UP000236630"/>
    </source>
</evidence>
<sequence length="995" mass="111692">MAFWFFSLLLLFINKSCAELISALPGQPNNVPVKQYSGYILTDANHGRALFYYFVEAQSTNPLSLPLTLWLNGGPGCSSLGFGAFMEHGPFQPGENGQLLKNEYSWNLGKTCFRIYQLSDDWSCYAVLTSKNWAASNMLYVESPIGVGFSYSNTSSDYNLWNDSNTGRHFVLISREPTFNILISFNNGGLIWVIAAGDNLRFIVNWLEEFPQYKDSEFFLTGESYAGHYVPQLATLILQYNKQPNVKPIKLKSIALGNPLLDLDISVLTGDFMWSHGAISDETLMLEKTVCNGSTYLRELVNNQESKGCNDVFNRVNEEFGDIDSGDLLLPSCLTSTSAQQFKLFGKHGKMPNMMVNFGASGDPCIGDRIFTYLNSPQVQEALHANTTHLPFPWEFCGGPLDYQYKDFELNIIPQIADLIMEGVPILLFSGDQDTKIPLTQTRIIAKNLVNDLKLFPTTNYANWYDKQQVGGWSQSFGAFRDGKNITYLTYATVRGAAHEVPYTTPSPALTFRAKISLMAFYLFTLLFLLFIHNSCAELIKALPGQPSNVSFNQYSGYIVTDAEHGRALFYYFAEAQSPDHLSLPLTLWLNGGPGCSSIGFGVFMEHGPFQPRENGKLLKNEYSWNLESNMLYVDSPIGVGYSYSNTSSDYKLWNDAATAEDNLRFIVNWFKEFPQYKDSEFFLAGDSYAGHYVPQLATLIMKYNKQPNIRPIKLRGIALGNPLLDLDISVLGGEYLWSHGAISDETLMLERTVCNDSKYLREFVHGNNHSQGCNQVFDRISEEVGADIDRQDLLSPFCVPISTSTEQFKPIDKHGKIHKTMARRGASTGDPCIYGRIFTYLNKPKVQKALHANTTHLPFHWDFCDGPLVYQFEDFELNIIPLVSELLKEGIPILLYSGDQDTKIPLTQTRLIANSLAKDLKLLPVTTYGPWYNDKQVGGWSQSFGAFRDGKNVTNLTFATVRGGAHEVPFTSPSEALTLFRSLLTRSPLPRPHN</sequence>
<reference evidence="5 6" key="1">
    <citation type="journal article" date="2017" name="Front. Genet.">
        <title>Draft sequencing of the heterozygous diploid genome of Satsuma (Citrus unshiu Marc.) using a hybrid assembly approach.</title>
        <authorList>
            <person name="Shimizu T."/>
            <person name="Tanizawa Y."/>
            <person name="Mochizuki T."/>
            <person name="Nagasaki H."/>
            <person name="Yoshioka T."/>
            <person name="Toyoda A."/>
            <person name="Fujiyama A."/>
            <person name="Kaminuma E."/>
            <person name="Nakamura Y."/>
        </authorList>
    </citation>
    <scope>NUCLEOTIDE SEQUENCE [LARGE SCALE GENOMIC DNA]</scope>
    <source>
        <strain evidence="6">cv. Miyagawa wase</strain>
    </source>
</reference>
<proteinExistence type="inferred from homology"/>
<comment type="subcellular location">
    <subcellularLocation>
        <location evidence="1">Secreted</location>
    </subcellularLocation>
</comment>
<keyword evidence="6" id="KW-1185">Reference proteome</keyword>
<dbReference type="PANTHER" id="PTHR11802:SF349">
    <property type="entry name" value="SERINE CARBOXYPEPTIDASE-LIKE 46"/>
    <property type="match status" value="1"/>
</dbReference>
<accession>A0A2H5QBE6</accession>
<gene>
    <name evidence="5" type="ORF">CUMW_213580</name>
</gene>
<dbReference type="InterPro" id="IPR029058">
    <property type="entry name" value="AB_hydrolase_fold"/>
</dbReference>
<dbReference type="InterPro" id="IPR001563">
    <property type="entry name" value="Peptidase_S10"/>
</dbReference>
<dbReference type="GO" id="GO:0005773">
    <property type="term" value="C:vacuole"/>
    <property type="evidence" value="ECO:0007669"/>
    <property type="project" value="TreeGrafter"/>
</dbReference>
<evidence type="ECO:0000256" key="1">
    <source>
        <dbReference type="ARBA" id="ARBA00004613"/>
    </source>
</evidence>
<dbReference type="GO" id="GO:0005576">
    <property type="term" value="C:extracellular region"/>
    <property type="evidence" value="ECO:0007669"/>
    <property type="project" value="UniProtKB-SubCell"/>
</dbReference>
<protein>
    <recommendedName>
        <fullName evidence="4">Carboxypeptidase</fullName>
        <ecNumber evidence="4">3.4.16.-</ecNumber>
    </recommendedName>
</protein>
<dbReference type="EC" id="3.4.16.-" evidence="4"/>
<dbReference type="PRINTS" id="PR00724">
    <property type="entry name" value="CRBOXYPTASEC"/>
</dbReference>
<dbReference type="Proteomes" id="UP000236630">
    <property type="component" value="Unassembled WGS sequence"/>
</dbReference>
<dbReference type="GO" id="GO:0004185">
    <property type="term" value="F:serine-type carboxypeptidase activity"/>
    <property type="evidence" value="ECO:0007669"/>
    <property type="project" value="UniProtKB-UniRule"/>
</dbReference>
<dbReference type="PANTHER" id="PTHR11802">
    <property type="entry name" value="SERINE PROTEASE FAMILY S10 SERINE CARBOXYPEPTIDASE"/>
    <property type="match status" value="1"/>
</dbReference>
<keyword evidence="4" id="KW-0732">Signal</keyword>
<evidence type="ECO:0000256" key="4">
    <source>
        <dbReference type="RuleBase" id="RU361156"/>
    </source>
</evidence>
<feature type="chain" id="PRO_5013985309" description="Carboxypeptidase" evidence="4">
    <location>
        <begin position="19"/>
        <end position="995"/>
    </location>
</feature>
<dbReference type="SUPFAM" id="SSF53474">
    <property type="entry name" value="alpha/beta-Hydrolases"/>
    <property type="match status" value="2"/>
</dbReference>
<dbReference type="Gene3D" id="3.40.50.11320">
    <property type="match status" value="2"/>
</dbReference>
<keyword evidence="4" id="KW-0378">Hydrolase</keyword>
<keyword evidence="3" id="KW-0964">Secreted</keyword>
<dbReference type="AlphaFoldDB" id="A0A2H5QBE6"/>
<name>A0A2H5QBE6_CITUN</name>
<dbReference type="FunFam" id="3.40.50.1820:FF:000211">
    <property type="entry name" value="Carboxypeptidase"/>
    <property type="match status" value="1"/>
</dbReference>
<keyword evidence="4" id="KW-0121">Carboxypeptidase</keyword>
<dbReference type="GO" id="GO:0006508">
    <property type="term" value="P:proteolysis"/>
    <property type="evidence" value="ECO:0007669"/>
    <property type="project" value="UniProtKB-KW"/>
</dbReference>
<keyword evidence="4" id="KW-0645">Protease</keyword>
<evidence type="ECO:0000256" key="2">
    <source>
        <dbReference type="ARBA" id="ARBA00009431"/>
    </source>
</evidence>
<comment type="similarity">
    <text evidence="2 4">Belongs to the peptidase S10 family.</text>
</comment>